<keyword evidence="3" id="KW-0178">Competence</keyword>
<proteinExistence type="predicted"/>
<accession>K6DVW9</accession>
<dbReference type="Pfam" id="PF07963">
    <property type="entry name" value="N_methyl"/>
    <property type="match status" value="1"/>
</dbReference>
<sequence length="150" mass="15714">MLKRILKNEKGLTLIELLAVVVILGIIAAIAVPAIGKIIDDSRQKAVVSDALQIINASKIAKAQNPSKNKFDGTGGDDAVDLDDYLDSPLPTGVVVTFDATSGQWSINGHTKLESANTQYSLGFTDGTNGISETDLVDFLENGKKAATGG</sequence>
<dbReference type="Proteomes" id="UP000006315">
    <property type="component" value="Unassembled WGS sequence"/>
</dbReference>
<comment type="subcellular location">
    <subcellularLocation>
        <location evidence="1">Cell surface</location>
    </subcellularLocation>
</comment>
<dbReference type="GO" id="GO:0030420">
    <property type="term" value="P:establishment of competence for transformation"/>
    <property type="evidence" value="ECO:0007669"/>
    <property type="project" value="UniProtKB-KW"/>
</dbReference>
<evidence type="ECO:0000256" key="4">
    <source>
        <dbReference type="SAM" id="Phobius"/>
    </source>
</evidence>
<dbReference type="GO" id="GO:0009986">
    <property type="term" value="C:cell surface"/>
    <property type="evidence" value="ECO:0007669"/>
    <property type="project" value="UniProtKB-SubCell"/>
</dbReference>
<dbReference type="GO" id="GO:0015627">
    <property type="term" value="C:type II protein secretion system complex"/>
    <property type="evidence" value="ECO:0007669"/>
    <property type="project" value="InterPro"/>
</dbReference>
<keyword evidence="2" id="KW-0488">Methylation</keyword>
<dbReference type="STRING" id="1131731.BAZO_12269"/>
<keyword evidence="4" id="KW-0472">Membrane</keyword>
<name>K6DVW9_SCHAZ</name>
<gene>
    <name evidence="5" type="ORF">BAZO_12269</name>
</gene>
<evidence type="ECO:0000313" key="6">
    <source>
        <dbReference type="Proteomes" id="UP000006315"/>
    </source>
</evidence>
<dbReference type="PATRIC" id="fig|1131731.3.peg.2514"/>
<evidence type="ECO:0000313" key="5">
    <source>
        <dbReference type="EMBL" id="EKN64976.1"/>
    </source>
</evidence>
<evidence type="ECO:0000256" key="1">
    <source>
        <dbReference type="ARBA" id="ARBA00004241"/>
    </source>
</evidence>
<evidence type="ECO:0008006" key="7">
    <source>
        <dbReference type="Google" id="ProtNLM"/>
    </source>
</evidence>
<dbReference type="InterPro" id="IPR045584">
    <property type="entry name" value="Pilin-like"/>
</dbReference>
<organism evidence="5 6">
    <name type="scientific">Schinkia azotoformans LMG 9581</name>
    <dbReference type="NCBI Taxonomy" id="1131731"/>
    <lineage>
        <taxon>Bacteria</taxon>
        <taxon>Bacillati</taxon>
        <taxon>Bacillota</taxon>
        <taxon>Bacilli</taxon>
        <taxon>Bacillales</taxon>
        <taxon>Bacillaceae</taxon>
        <taxon>Calidifontibacillus/Schinkia group</taxon>
        <taxon>Schinkia</taxon>
    </lineage>
</organism>
<keyword evidence="6" id="KW-1185">Reference proteome</keyword>
<dbReference type="SUPFAM" id="SSF54523">
    <property type="entry name" value="Pili subunits"/>
    <property type="match status" value="1"/>
</dbReference>
<evidence type="ECO:0000256" key="3">
    <source>
        <dbReference type="ARBA" id="ARBA00023287"/>
    </source>
</evidence>
<keyword evidence="4" id="KW-0812">Transmembrane</keyword>
<protein>
    <recommendedName>
        <fullName evidence="7">Prepilin-type N-terminal cleavage/methylation domain-containing protein</fullName>
    </recommendedName>
</protein>
<dbReference type="InterPro" id="IPR000983">
    <property type="entry name" value="Bac_GSPG_pilin"/>
</dbReference>
<dbReference type="PRINTS" id="PR00813">
    <property type="entry name" value="BCTERIALGSPG"/>
</dbReference>
<feature type="transmembrane region" description="Helical" evidence="4">
    <location>
        <begin position="12"/>
        <end position="35"/>
    </location>
</feature>
<dbReference type="NCBIfam" id="TIGR02532">
    <property type="entry name" value="IV_pilin_GFxxxE"/>
    <property type="match status" value="1"/>
</dbReference>
<dbReference type="EMBL" id="AJLR01000111">
    <property type="protein sequence ID" value="EKN64976.1"/>
    <property type="molecule type" value="Genomic_DNA"/>
</dbReference>
<dbReference type="PROSITE" id="PS00409">
    <property type="entry name" value="PROKAR_NTER_METHYL"/>
    <property type="match status" value="1"/>
</dbReference>
<dbReference type="GO" id="GO:0015628">
    <property type="term" value="P:protein secretion by the type II secretion system"/>
    <property type="evidence" value="ECO:0007669"/>
    <property type="project" value="InterPro"/>
</dbReference>
<evidence type="ECO:0000256" key="2">
    <source>
        <dbReference type="ARBA" id="ARBA00022481"/>
    </source>
</evidence>
<reference evidence="5 6" key="1">
    <citation type="journal article" date="2012" name="Front. Microbiol.">
        <title>Redundancy and modularity in membrane-associated dissimilatory nitrate reduction in Bacillus.</title>
        <authorList>
            <person name="Heylen K."/>
            <person name="Keltjens J."/>
        </authorList>
    </citation>
    <scope>NUCLEOTIDE SEQUENCE [LARGE SCALE GENOMIC DNA]</scope>
    <source>
        <strain evidence="5 6">LMG 9581</strain>
    </source>
</reference>
<dbReference type="RefSeq" id="WP_003331817.1">
    <property type="nucleotide sequence ID" value="NZ_AJLR01000111.1"/>
</dbReference>
<dbReference type="AlphaFoldDB" id="K6DVW9"/>
<dbReference type="Gene3D" id="3.30.700.10">
    <property type="entry name" value="Glycoprotein, Type 4 Pilin"/>
    <property type="match status" value="1"/>
</dbReference>
<comment type="caution">
    <text evidence="5">The sequence shown here is derived from an EMBL/GenBank/DDBJ whole genome shotgun (WGS) entry which is preliminary data.</text>
</comment>
<dbReference type="InterPro" id="IPR012902">
    <property type="entry name" value="N_methyl_site"/>
</dbReference>
<keyword evidence="4" id="KW-1133">Transmembrane helix</keyword>